<evidence type="ECO:0000313" key="3">
    <source>
        <dbReference type="EMBL" id="KAG2329413.1"/>
    </source>
</evidence>
<sequence>MWKEKDGRCKTQVVNAAEIELFVQDENLVFGQEEFETWCIHEEKNEGETDMGQSRMVAGFMRKKDNTRKTQRNNKENRTKLVEIKRLEEHKHLKSFKERKCLSGDASKHSQVSRD</sequence>
<reference evidence="3 4" key="1">
    <citation type="submission" date="2020-02" db="EMBL/GenBank/DDBJ databases">
        <authorList>
            <person name="Ma Q."/>
            <person name="Huang Y."/>
            <person name="Song X."/>
            <person name="Pei D."/>
        </authorList>
    </citation>
    <scope>NUCLEOTIDE SEQUENCE [LARGE SCALE GENOMIC DNA]</scope>
    <source>
        <strain evidence="3">Sxm20200214</strain>
        <tissue evidence="3">Leaf</tissue>
    </source>
</reference>
<dbReference type="EMBL" id="JAAMPC010000001">
    <property type="protein sequence ID" value="KAG2329412.1"/>
    <property type="molecule type" value="Genomic_DNA"/>
</dbReference>
<feature type="compositionally biased region" description="Basic and acidic residues" evidence="1">
    <location>
        <begin position="62"/>
        <end position="84"/>
    </location>
</feature>
<dbReference type="OrthoDB" id="10252032at2759"/>
<organism evidence="3 4">
    <name type="scientific">Brassica carinata</name>
    <name type="common">Ethiopian mustard</name>
    <name type="synonym">Abyssinian cabbage</name>
    <dbReference type="NCBI Taxonomy" id="52824"/>
    <lineage>
        <taxon>Eukaryota</taxon>
        <taxon>Viridiplantae</taxon>
        <taxon>Streptophyta</taxon>
        <taxon>Embryophyta</taxon>
        <taxon>Tracheophyta</taxon>
        <taxon>Spermatophyta</taxon>
        <taxon>Magnoliopsida</taxon>
        <taxon>eudicotyledons</taxon>
        <taxon>Gunneridae</taxon>
        <taxon>Pentapetalae</taxon>
        <taxon>rosids</taxon>
        <taxon>malvids</taxon>
        <taxon>Brassicales</taxon>
        <taxon>Brassicaceae</taxon>
        <taxon>Brassiceae</taxon>
        <taxon>Brassica</taxon>
    </lineage>
</organism>
<evidence type="ECO:0000256" key="1">
    <source>
        <dbReference type="SAM" id="MobiDB-lite"/>
    </source>
</evidence>
<dbReference type="EMBL" id="JAAMPC010000001">
    <property type="protein sequence ID" value="KAG2329413.1"/>
    <property type="molecule type" value="Genomic_DNA"/>
</dbReference>
<evidence type="ECO:0000313" key="4">
    <source>
        <dbReference type="Proteomes" id="UP000886595"/>
    </source>
</evidence>
<feature type="region of interest" description="Disordered" evidence="1">
    <location>
        <begin position="46"/>
        <end position="84"/>
    </location>
</feature>
<keyword evidence="4" id="KW-1185">Reference proteome</keyword>
<evidence type="ECO:0000313" key="2">
    <source>
        <dbReference type="EMBL" id="KAG2329412.1"/>
    </source>
</evidence>
<proteinExistence type="predicted"/>
<name>A0A8X7WJP3_BRACI</name>
<dbReference type="Proteomes" id="UP000886595">
    <property type="component" value="Unassembled WGS sequence"/>
</dbReference>
<protein>
    <submittedName>
        <fullName evidence="3">Uncharacterized protein</fullName>
    </submittedName>
</protein>
<accession>A0A8X7WJP3</accession>
<comment type="caution">
    <text evidence="3">The sequence shown here is derived from an EMBL/GenBank/DDBJ whole genome shotgun (WGS) entry which is preliminary data.</text>
</comment>
<dbReference type="AlphaFoldDB" id="A0A8X7WJP3"/>
<gene>
    <name evidence="2" type="ORF">Bca52824_000592</name>
    <name evidence="3" type="ORF">Bca52824_000593</name>
</gene>